<dbReference type="AlphaFoldDB" id="E6SGN5"/>
<evidence type="ECO:0000313" key="3">
    <source>
        <dbReference type="EMBL" id="ADU50581.1"/>
    </source>
</evidence>
<organism evidence="3 4">
    <name type="scientific">Thermaerobacter marianensis (strain ATCC 700841 / DSM 12885 / JCM 10246 / 7p75a)</name>
    <dbReference type="NCBI Taxonomy" id="644966"/>
    <lineage>
        <taxon>Bacteria</taxon>
        <taxon>Bacillati</taxon>
        <taxon>Bacillota</taxon>
        <taxon>Clostridia</taxon>
        <taxon>Eubacteriales</taxon>
        <taxon>Clostridiales Family XVII. Incertae Sedis</taxon>
        <taxon>Thermaerobacter</taxon>
    </lineage>
</organism>
<dbReference type="PANTHER" id="PTHR31793:SF27">
    <property type="entry name" value="NOVEL THIOESTERASE SUPERFAMILY DOMAIN AND SAPOSIN A-TYPE DOMAIN CONTAINING PROTEIN (0610012H03RIK)"/>
    <property type="match status" value="1"/>
</dbReference>
<evidence type="ECO:0000313" key="4">
    <source>
        <dbReference type="Proteomes" id="UP000008915"/>
    </source>
</evidence>
<comment type="similarity">
    <text evidence="1">Belongs to the 4-hydroxybenzoyl-CoA thioesterase family.</text>
</comment>
<reference evidence="4" key="2">
    <citation type="journal article" date="2010" name="Stand. Genomic Sci.">
        <title>Complete genome sequence of Thermaerobacter marianensis type strain (7p75aT).</title>
        <authorList>
            <person name="Han C."/>
            <person name="Gu W."/>
            <person name="Zhang X."/>
            <person name="Lapidus A."/>
            <person name="Nolan M."/>
            <person name="Copeland A."/>
            <person name="Lucas S."/>
            <person name="Glavina Del Rio T."/>
            <person name="Tice H."/>
            <person name="Cheng J."/>
            <person name="Tapia R."/>
            <person name="Goodwin L."/>
            <person name="Pitluck S."/>
            <person name="Pagani I."/>
            <person name="Ivanova N."/>
            <person name="Mavromatis K."/>
            <person name="Mikhailova N."/>
            <person name="Pati A."/>
            <person name="Chen A."/>
            <person name="Palaniappan K."/>
            <person name="Land M."/>
            <person name="Hauser L."/>
            <person name="Chang Y."/>
            <person name="Jeffries C."/>
            <person name="Schneider S."/>
            <person name="Rohde M."/>
            <person name="Goker M."/>
            <person name="Pukall R."/>
            <person name="Woyke T."/>
            <person name="Bristow J."/>
            <person name="Eisen J."/>
            <person name="Markowitz V."/>
            <person name="Hugenholtz P."/>
            <person name="Kyrpides N."/>
            <person name="Klenk H."/>
            <person name="Detter J."/>
        </authorList>
    </citation>
    <scope>NUCLEOTIDE SEQUENCE [LARGE SCALE GENOMIC DNA]</scope>
    <source>
        <strain evidence="4">ATCC 700841 / DSM 12885 / JCM 10246 / 7p75a</strain>
    </source>
</reference>
<dbReference type="EMBL" id="CP002344">
    <property type="protein sequence ID" value="ADU50581.1"/>
    <property type="molecule type" value="Genomic_DNA"/>
</dbReference>
<keyword evidence="2" id="KW-0378">Hydrolase</keyword>
<name>E6SGN5_THEM7</name>
<dbReference type="Proteomes" id="UP000008915">
    <property type="component" value="Chromosome"/>
</dbReference>
<accession>E6SGN5</accession>
<protein>
    <submittedName>
        <fullName evidence="3">Thioesterase superfamily protein</fullName>
    </submittedName>
</protein>
<evidence type="ECO:0000256" key="1">
    <source>
        <dbReference type="ARBA" id="ARBA00005953"/>
    </source>
</evidence>
<sequence length="157" mass="18334">MTCCTLRFRVRYGETDRMGRAYYARYFDWFTDGRTELIRRMGLSYRQMEDQGVFLPVLEATCRYLRPVDYDDDLELEVRLQRLTPTRMDFAYRLRTAGGGPAVAEGETRHAFIDGRGKPVNLRKARPELWRQLEVLQPEGQALAGREAPLPQEEPAR</sequence>
<dbReference type="InterPro" id="IPR006684">
    <property type="entry name" value="YbgC/YbaW"/>
</dbReference>
<keyword evidence="4" id="KW-1185">Reference proteome</keyword>
<evidence type="ECO:0000256" key="2">
    <source>
        <dbReference type="ARBA" id="ARBA00022801"/>
    </source>
</evidence>
<dbReference type="RefSeq" id="WP_013494886.1">
    <property type="nucleotide sequence ID" value="NC_014831.1"/>
</dbReference>
<reference evidence="3 4" key="1">
    <citation type="journal article" date="2010" name="Stand. Genomic Sci.">
        <title>Complete genome sequence of Thermaerobacter marianensis type strain (7p75a).</title>
        <authorList>
            <person name="Han C."/>
            <person name="Gu W."/>
            <person name="Zhang X."/>
            <person name="Lapidus A."/>
            <person name="Nolan M."/>
            <person name="Copeland A."/>
            <person name="Lucas S."/>
            <person name="Del Rio T.G."/>
            <person name="Tice H."/>
            <person name="Cheng J.F."/>
            <person name="Tapia R."/>
            <person name="Goodwin L."/>
            <person name="Pitluck S."/>
            <person name="Pagani I."/>
            <person name="Ivanova N."/>
            <person name="Mavromatis K."/>
            <person name="Mikhailova N."/>
            <person name="Pati A."/>
            <person name="Chen A."/>
            <person name="Palaniappan K."/>
            <person name="Land M."/>
            <person name="Hauser L."/>
            <person name="Chang Y.J."/>
            <person name="Jeffries C.D."/>
            <person name="Schneider S."/>
            <person name="Rohde M."/>
            <person name="Goker M."/>
            <person name="Pukall R."/>
            <person name="Woyke T."/>
            <person name="Bristow J."/>
            <person name="Eisen J.A."/>
            <person name="Markowitz V."/>
            <person name="Hugenholtz P."/>
            <person name="Kyrpides N.C."/>
            <person name="Klenk H.P."/>
            <person name="Detter J.C."/>
        </authorList>
    </citation>
    <scope>NUCLEOTIDE SEQUENCE [LARGE SCALE GENOMIC DNA]</scope>
    <source>
        <strain evidence="4">ATCC 700841 / DSM 12885 / JCM 10246 / 7p75a</strain>
    </source>
</reference>
<dbReference type="GO" id="GO:0047617">
    <property type="term" value="F:fatty acyl-CoA hydrolase activity"/>
    <property type="evidence" value="ECO:0007669"/>
    <property type="project" value="TreeGrafter"/>
</dbReference>
<dbReference type="eggNOG" id="COG0824">
    <property type="taxonomic scope" value="Bacteria"/>
</dbReference>
<gene>
    <name evidence="3" type="ordered locus">Tmar_0460</name>
</gene>
<dbReference type="HOGENOM" id="CLU_101141_3_3_9"/>
<dbReference type="InterPro" id="IPR050563">
    <property type="entry name" value="4-hydroxybenzoyl-CoA_TE"/>
</dbReference>
<dbReference type="KEGG" id="tmr:Tmar_0460"/>
<proteinExistence type="inferred from homology"/>
<dbReference type="Pfam" id="PF13279">
    <property type="entry name" value="4HBT_2"/>
    <property type="match status" value="1"/>
</dbReference>
<dbReference type="SUPFAM" id="SSF54637">
    <property type="entry name" value="Thioesterase/thiol ester dehydrase-isomerase"/>
    <property type="match status" value="1"/>
</dbReference>
<dbReference type="NCBIfam" id="TIGR00051">
    <property type="entry name" value="YbgC/FadM family acyl-CoA thioesterase"/>
    <property type="match status" value="1"/>
</dbReference>
<dbReference type="PANTHER" id="PTHR31793">
    <property type="entry name" value="4-HYDROXYBENZOYL-COA THIOESTERASE FAMILY MEMBER"/>
    <property type="match status" value="1"/>
</dbReference>
<dbReference type="CDD" id="cd00586">
    <property type="entry name" value="4HBT"/>
    <property type="match status" value="1"/>
</dbReference>
<dbReference type="STRING" id="644966.Tmar_0460"/>
<dbReference type="Gene3D" id="3.10.129.10">
    <property type="entry name" value="Hotdog Thioesterase"/>
    <property type="match status" value="1"/>
</dbReference>
<dbReference type="InterPro" id="IPR029069">
    <property type="entry name" value="HotDog_dom_sf"/>
</dbReference>